<feature type="region of interest" description="Disordered" evidence="2">
    <location>
        <begin position="130"/>
        <end position="192"/>
    </location>
</feature>
<feature type="compositionally biased region" description="Basic and acidic residues" evidence="2">
    <location>
        <begin position="428"/>
        <end position="445"/>
    </location>
</feature>
<feature type="compositionally biased region" description="Low complexity" evidence="2">
    <location>
        <begin position="163"/>
        <end position="173"/>
    </location>
</feature>
<evidence type="ECO:0000313" key="4">
    <source>
        <dbReference type="Proteomes" id="UP000054558"/>
    </source>
</evidence>
<feature type="coiled-coil region" evidence="1">
    <location>
        <begin position="237"/>
        <end position="271"/>
    </location>
</feature>
<gene>
    <name evidence="3" type="ORF">KFL_001340020</name>
</gene>
<sequence length="464" mass="50203">MASKKGKPVPLAEASKKGSKKEPPPPSPRTLAALEEKAALERAERDGAVQEFLTDVLDKVDAIEEEKEIQRMLIPYAVDRVLDEAMKALELINVPRPPKWREASIGNWAEDEEPEVPVIDTWARGAIPIKRRPPPAVSEIRSPTVTSPSGLGRTNGKGFGALRSSRSPSRRVSINGSVKGEGRAESVMSTSKINTSAMKRLVDLSSRAPLPTLPVAPPPLPKLMQEIHARKKELASHDAEEEQRLREEIAIRQAKEKLRKERADRDAADVARLAEVQKGLRAQNYGYSHSGELVVLQNVDVERLPAPTVGPKVAIADAAPLDGKQARMRSSSRSLSRQTTSVAPSPAPVLTKVPTTKSVKSVEDAGKASGKSGAPDFIPAAQTGLARTGVLVDSIKLSSGVTLKVGANVRSGGVVQHDNGHVSRKEYLTMKETGDAQKAPTSDRRRERRVTNLVLPVIEKPKSR</sequence>
<dbReference type="AlphaFoldDB" id="A0A1Y1I4K4"/>
<evidence type="ECO:0000313" key="3">
    <source>
        <dbReference type="EMBL" id="GAQ83048.1"/>
    </source>
</evidence>
<feature type="compositionally biased region" description="Low complexity" evidence="2">
    <location>
        <begin position="328"/>
        <end position="337"/>
    </location>
</feature>
<dbReference type="EMBL" id="DF237083">
    <property type="protein sequence ID" value="GAQ83048.1"/>
    <property type="molecule type" value="Genomic_DNA"/>
</dbReference>
<protein>
    <submittedName>
        <fullName evidence="3">Uncharacterized protein</fullName>
    </submittedName>
</protein>
<dbReference type="OMA" id="EASIAYC"/>
<feature type="region of interest" description="Disordered" evidence="2">
    <location>
        <begin position="320"/>
        <end position="377"/>
    </location>
</feature>
<dbReference type="PANTHER" id="PTHR34438">
    <property type="entry name" value="SI:DKEY-97L20.6"/>
    <property type="match status" value="1"/>
</dbReference>
<name>A0A1Y1I4K4_KLENI</name>
<feature type="compositionally biased region" description="Basic and acidic residues" evidence="2">
    <location>
        <begin position="14"/>
        <end position="23"/>
    </location>
</feature>
<organism evidence="3 4">
    <name type="scientific">Klebsormidium nitens</name>
    <name type="common">Green alga</name>
    <name type="synonym">Ulothrix nitens</name>
    <dbReference type="NCBI Taxonomy" id="105231"/>
    <lineage>
        <taxon>Eukaryota</taxon>
        <taxon>Viridiplantae</taxon>
        <taxon>Streptophyta</taxon>
        <taxon>Klebsormidiophyceae</taxon>
        <taxon>Klebsormidiales</taxon>
        <taxon>Klebsormidiaceae</taxon>
        <taxon>Klebsormidium</taxon>
    </lineage>
</organism>
<keyword evidence="1" id="KW-0175">Coiled coil</keyword>
<accession>A0A1Y1I4K4</accession>
<dbReference type="PANTHER" id="PTHR34438:SF1">
    <property type="entry name" value="CHROMOSOME 2 OPEN READING FRAME 81"/>
    <property type="match status" value="1"/>
</dbReference>
<evidence type="ECO:0000256" key="2">
    <source>
        <dbReference type="SAM" id="MobiDB-lite"/>
    </source>
</evidence>
<dbReference type="InterPro" id="IPR028042">
    <property type="entry name" value="DUF4639"/>
</dbReference>
<keyword evidence="4" id="KW-1185">Reference proteome</keyword>
<dbReference type="Proteomes" id="UP000054558">
    <property type="component" value="Unassembled WGS sequence"/>
</dbReference>
<dbReference type="STRING" id="105231.A0A1Y1I4K4"/>
<feature type="region of interest" description="Disordered" evidence="2">
    <location>
        <begin position="428"/>
        <end position="449"/>
    </location>
</feature>
<feature type="region of interest" description="Disordered" evidence="2">
    <location>
        <begin position="1"/>
        <end position="30"/>
    </location>
</feature>
<reference evidence="3 4" key="1">
    <citation type="journal article" date="2014" name="Nat. Commun.">
        <title>Klebsormidium flaccidum genome reveals primary factors for plant terrestrial adaptation.</title>
        <authorList>
            <person name="Hori K."/>
            <person name="Maruyama F."/>
            <person name="Fujisawa T."/>
            <person name="Togashi T."/>
            <person name="Yamamoto N."/>
            <person name="Seo M."/>
            <person name="Sato S."/>
            <person name="Yamada T."/>
            <person name="Mori H."/>
            <person name="Tajima N."/>
            <person name="Moriyama T."/>
            <person name="Ikeuchi M."/>
            <person name="Watanabe M."/>
            <person name="Wada H."/>
            <person name="Kobayashi K."/>
            <person name="Saito M."/>
            <person name="Masuda T."/>
            <person name="Sasaki-Sekimoto Y."/>
            <person name="Mashiguchi K."/>
            <person name="Awai K."/>
            <person name="Shimojima M."/>
            <person name="Masuda S."/>
            <person name="Iwai M."/>
            <person name="Nobusawa T."/>
            <person name="Narise T."/>
            <person name="Kondo S."/>
            <person name="Saito H."/>
            <person name="Sato R."/>
            <person name="Murakawa M."/>
            <person name="Ihara Y."/>
            <person name="Oshima-Yamada Y."/>
            <person name="Ohtaka K."/>
            <person name="Satoh M."/>
            <person name="Sonobe K."/>
            <person name="Ishii M."/>
            <person name="Ohtani R."/>
            <person name="Kanamori-Sato M."/>
            <person name="Honoki R."/>
            <person name="Miyazaki D."/>
            <person name="Mochizuki H."/>
            <person name="Umetsu J."/>
            <person name="Higashi K."/>
            <person name="Shibata D."/>
            <person name="Kamiya Y."/>
            <person name="Sato N."/>
            <person name="Nakamura Y."/>
            <person name="Tabata S."/>
            <person name="Ida S."/>
            <person name="Kurokawa K."/>
            <person name="Ohta H."/>
        </authorList>
    </citation>
    <scope>NUCLEOTIDE SEQUENCE [LARGE SCALE GENOMIC DNA]</scope>
    <source>
        <strain evidence="3 4">NIES-2285</strain>
    </source>
</reference>
<dbReference type="OrthoDB" id="541234at2759"/>
<proteinExistence type="predicted"/>
<evidence type="ECO:0000256" key="1">
    <source>
        <dbReference type="SAM" id="Coils"/>
    </source>
</evidence>